<organism evidence="9 11">
    <name type="scientific">Didymodactylos carnosus</name>
    <dbReference type="NCBI Taxonomy" id="1234261"/>
    <lineage>
        <taxon>Eukaryota</taxon>
        <taxon>Metazoa</taxon>
        <taxon>Spiralia</taxon>
        <taxon>Gnathifera</taxon>
        <taxon>Rotifera</taxon>
        <taxon>Eurotatoria</taxon>
        <taxon>Bdelloidea</taxon>
        <taxon>Philodinida</taxon>
        <taxon>Philodinidae</taxon>
        <taxon>Didymodactylos</taxon>
    </lineage>
</organism>
<dbReference type="Proteomes" id="UP000682733">
    <property type="component" value="Unassembled WGS sequence"/>
</dbReference>
<keyword evidence="2" id="KW-0813">Transport</keyword>
<sequence length="238" mass="27234">MDPIPETISGTLLTDRIGRNMVHLNYEQERHEANFRYGLARLRDHAESVALYRESGCGKSTLLRILAGIWPYGRGAITMPGHDTVEFVPQKPYCPLGSLRNCLTYPSLTLSSSTDDANIQRLLDLCQLKSLTNRLNDSEDWSLVLSSSEQQKMIFVRVLLHQPKWIFLDKVTSSLDEPSETHLYSSLFKELGRRSTIISVGHRKNLRQFHDIQLQCVDKKIIRVNALQNPCKKKSRIN</sequence>
<dbReference type="InterPro" id="IPR003439">
    <property type="entry name" value="ABC_transporter-like_ATP-bd"/>
</dbReference>
<evidence type="ECO:0000256" key="3">
    <source>
        <dbReference type="ARBA" id="ARBA00022692"/>
    </source>
</evidence>
<comment type="similarity">
    <text evidence="1">Belongs to the ABC transporter superfamily. ABCD family. Peroxisomal fatty acyl CoA transporter (TC 3.A.1.203) subfamily.</text>
</comment>
<dbReference type="PANTHER" id="PTHR11384">
    <property type="entry name" value="ATP-BINDING CASSETTE, SUB-FAMILY D MEMBER"/>
    <property type="match status" value="1"/>
</dbReference>
<accession>A0A8S2CPD3</accession>
<dbReference type="Pfam" id="PF00005">
    <property type="entry name" value="ABC_tran"/>
    <property type="match status" value="1"/>
</dbReference>
<dbReference type="GO" id="GO:0016887">
    <property type="term" value="F:ATP hydrolysis activity"/>
    <property type="evidence" value="ECO:0007669"/>
    <property type="project" value="InterPro"/>
</dbReference>
<dbReference type="EMBL" id="CAJOBA010000663">
    <property type="protein sequence ID" value="CAF3548304.1"/>
    <property type="molecule type" value="Genomic_DNA"/>
</dbReference>
<dbReference type="EMBL" id="CAJNOK010000663">
    <property type="protein sequence ID" value="CAF0767797.1"/>
    <property type="molecule type" value="Genomic_DNA"/>
</dbReference>
<dbReference type="InterPro" id="IPR003593">
    <property type="entry name" value="AAA+_ATPase"/>
</dbReference>
<evidence type="ECO:0000256" key="1">
    <source>
        <dbReference type="ARBA" id="ARBA00008575"/>
    </source>
</evidence>
<dbReference type="PANTHER" id="PTHR11384:SF59">
    <property type="entry name" value="LYSOSOMAL COBALAMIN TRANSPORTER ABCD4"/>
    <property type="match status" value="1"/>
</dbReference>
<keyword evidence="5" id="KW-0067">ATP-binding</keyword>
<dbReference type="Proteomes" id="UP000677228">
    <property type="component" value="Unassembled WGS sequence"/>
</dbReference>
<dbReference type="SMART" id="SM00382">
    <property type="entry name" value="AAA"/>
    <property type="match status" value="1"/>
</dbReference>
<evidence type="ECO:0000313" key="9">
    <source>
        <dbReference type="EMBL" id="CAF0767797.1"/>
    </source>
</evidence>
<proteinExistence type="inferred from homology"/>
<dbReference type="GO" id="GO:0005524">
    <property type="term" value="F:ATP binding"/>
    <property type="evidence" value="ECO:0007669"/>
    <property type="project" value="UniProtKB-KW"/>
</dbReference>
<evidence type="ECO:0000313" key="11">
    <source>
        <dbReference type="Proteomes" id="UP000677228"/>
    </source>
</evidence>
<evidence type="ECO:0000313" key="10">
    <source>
        <dbReference type="EMBL" id="CAF3548304.1"/>
    </source>
</evidence>
<reference evidence="9" key="1">
    <citation type="submission" date="2021-02" db="EMBL/GenBank/DDBJ databases">
        <authorList>
            <person name="Nowell W R."/>
        </authorList>
    </citation>
    <scope>NUCLEOTIDE SEQUENCE</scope>
</reference>
<keyword evidence="6" id="KW-1133">Transmembrane helix</keyword>
<dbReference type="GO" id="GO:0016020">
    <property type="term" value="C:membrane"/>
    <property type="evidence" value="ECO:0007669"/>
    <property type="project" value="InterPro"/>
</dbReference>
<comment type="caution">
    <text evidence="9">The sequence shown here is derived from an EMBL/GenBank/DDBJ whole genome shotgun (WGS) entry which is preliminary data.</text>
</comment>
<dbReference type="Gene3D" id="3.40.50.300">
    <property type="entry name" value="P-loop containing nucleotide triphosphate hydrolases"/>
    <property type="match status" value="1"/>
</dbReference>
<keyword evidence="4" id="KW-0547">Nucleotide-binding</keyword>
<feature type="domain" description="AAA+ ATPase" evidence="8">
    <location>
        <begin position="45"/>
        <end position="227"/>
    </location>
</feature>
<evidence type="ECO:0000256" key="7">
    <source>
        <dbReference type="ARBA" id="ARBA00023136"/>
    </source>
</evidence>
<keyword evidence="3" id="KW-0812">Transmembrane</keyword>
<evidence type="ECO:0000256" key="6">
    <source>
        <dbReference type="ARBA" id="ARBA00022989"/>
    </source>
</evidence>
<protein>
    <recommendedName>
        <fullName evidence="8">AAA+ ATPase domain-containing protein</fullName>
    </recommendedName>
</protein>
<keyword evidence="7" id="KW-0472">Membrane</keyword>
<evidence type="ECO:0000256" key="2">
    <source>
        <dbReference type="ARBA" id="ARBA00022448"/>
    </source>
</evidence>
<dbReference type="InterPro" id="IPR050835">
    <property type="entry name" value="ABC_transporter_sub-D"/>
</dbReference>
<gene>
    <name evidence="9" type="ORF">OVA965_LOCUS2915</name>
    <name evidence="10" type="ORF">TMI583_LOCUS2914</name>
</gene>
<dbReference type="GO" id="GO:0140359">
    <property type="term" value="F:ABC-type transporter activity"/>
    <property type="evidence" value="ECO:0007669"/>
    <property type="project" value="InterPro"/>
</dbReference>
<name>A0A8S2CPD3_9BILA</name>
<dbReference type="InterPro" id="IPR027417">
    <property type="entry name" value="P-loop_NTPase"/>
</dbReference>
<evidence type="ECO:0000256" key="5">
    <source>
        <dbReference type="ARBA" id="ARBA00022840"/>
    </source>
</evidence>
<dbReference type="SUPFAM" id="SSF52540">
    <property type="entry name" value="P-loop containing nucleoside triphosphate hydrolases"/>
    <property type="match status" value="1"/>
</dbReference>
<evidence type="ECO:0000256" key="4">
    <source>
        <dbReference type="ARBA" id="ARBA00022741"/>
    </source>
</evidence>
<dbReference type="AlphaFoldDB" id="A0A8S2CPD3"/>
<evidence type="ECO:0000259" key="8">
    <source>
        <dbReference type="SMART" id="SM00382"/>
    </source>
</evidence>